<dbReference type="AlphaFoldDB" id="A0A672Y631"/>
<keyword evidence="8" id="KW-1185">Reference proteome</keyword>
<dbReference type="PANTHER" id="PTHR19367:SF18">
    <property type="entry name" value="T CELL RECEPTOR ALPHA VARIABLE 16"/>
    <property type="match status" value="1"/>
</dbReference>
<reference evidence="7" key="1">
    <citation type="submission" date="2019-06" db="EMBL/GenBank/DDBJ databases">
        <authorList>
            <consortium name="Wellcome Sanger Institute Data Sharing"/>
        </authorList>
    </citation>
    <scope>NUCLEOTIDE SEQUENCE [LARGE SCALE GENOMIC DNA]</scope>
</reference>
<keyword evidence="5" id="KW-0391">Immunity</keyword>
<dbReference type="InterPro" id="IPR003599">
    <property type="entry name" value="Ig_sub"/>
</dbReference>
<sequence>HYNVMQPQGDVTAAEGEAVTLGCRYNSSYTSNYLYWYKQEGNSRPTFILNRLTLDQGTTAETFKERFTSTLDQTSRSAPLKIEKLHVSDSAVYYCALQPTRDSHTVHLQRKTQQILFSTTKHILSPLIWIIVTFSGLTHKSLHKLQLVQNSAARIITIPPPLTRTPSSHHITPVLQQLHWLPVKFQIEFKILLLTFKAIHYLAPPYLSDLLHVAPPSRTLRSSSSIHLSVPSARLTTTWTRTFSRSAPRLELLLPPELRTITSFPLFKCKL</sequence>
<organism evidence="7 8">
    <name type="scientific">Sphaeramia orbicularis</name>
    <name type="common">orbiculate cardinalfish</name>
    <dbReference type="NCBI Taxonomy" id="375764"/>
    <lineage>
        <taxon>Eukaryota</taxon>
        <taxon>Metazoa</taxon>
        <taxon>Chordata</taxon>
        <taxon>Craniata</taxon>
        <taxon>Vertebrata</taxon>
        <taxon>Euteleostomi</taxon>
        <taxon>Actinopterygii</taxon>
        <taxon>Neopterygii</taxon>
        <taxon>Teleostei</taxon>
        <taxon>Neoteleostei</taxon>
        <taxon>Acanthomorphata</taxon>
        <taxon>Gobiaria</taxon>
        <taxon>Kurtiformes</taxon>
        <taxon>Apogonoidei</taxon>
        <taxon>Apogonidae</taxon>
        <taxon>Apogoninae</taxon>
        <taxon>Sphaeramia</taxon>
    </lineage>
</organism>
<evidence type="ECO:0000256" key="3">
    <source>
        <dbReference type="ARBA" id="ARBA00023170"/>
    </source>
</evidence>
<evidence type="ECO:0000256" key="4">
    <source>
        <dbReference type="ARBA" id="ARBA00023319"/>
    </source>
</evidence>
<dbReference type="Ensembl" id="ENSSORT00005001704.1">
    <property type="protein sequence ID" value="ENSSORP00005001653.1"/>
    <property type="gene ID" value="ENSSORG00005001039.1"/>
</dbReference>
<dbReference type="SMART" id="SM00409">
    <property type="entry name" value="IG"/>
    <property type="match status" value="1"/>
</dbReference>
<dbReference type="GO" id="GO:0002250">
    <property type="term" value="P:adaptive immune response"/>
    <property type="evidence" value="ECO:0007669"/>
    <property type="project" value="UniProtKB-KW"/>
</dbReference>
<reference evidence="7" key="2">
    <citation type="submission" date="2025-08" db="UniProtKB">
        <authorList>
            <consortium name="Ensembl"/>
        </authorList>
    </citation>
    <scope>IDENTIFICATION</scope>
</reference>
<proteinExistence type="predicted"/>
<keyword evidence="3" id="KW-0675">Receptor</keyword>
<dbReference type="PROSITE" id="PS50835">
    <property type="entry name" value="IG_LIKE"/>
    <property type="match status" value="1"/>
</dbReference>
<evidence type="ECO:0000259" key="6">
    <source>
        <dbReference type="PROSITE" id="PS50835"/>
    </source>
</evidence>
<dbReference type="InterPro" id="IPR013783">
    <property type="entry name" value="Ig-like_fold"/>
</dbReference>
<dbReference type="PANTHER" id="PTHR19367">
    <property type="entry name" value="T-CELL RECEPTOR ALPHA CHAIN V REGION"/>
    <property type="match status" value="1"/>
</dbReference>
<dbReference type="InterPro" id="IPR007110">
    <property type="entry name" value="Ig-like_dom"/>
</dbReference>
<reference evidence="7" key="3">
    <citation type="submission" date="2025-09" db="UniProtKB">
        <authorList>
            <consortium name="Ensembl"/>
        </authorList>
    </citation>
    <scope>IDENTIFICATION</scope>
</reference>
<accession>A0A672Y631</accession>
<feature type="domain" description="Ig-like" evidence="6">
    <location>
        <begin position="1"/>
        <end position="107"/>
    </location>
</feature>
<evidence type="ECO:0000256" key="2">
    <source>
        <dbReference type="ARBA" id="ARBA00023130"/>
    </source>
</evidence>
<evidence type="ECO:0000256" key="5">
    <source>
        <dbReference type="ARBA" id="ARBA00043266"/>
    </source>
</evidence>
<evidence type="ECO:0000313" key="7">
    <source>
        <dbReference type="Ensembl" id="ENSSORP00005001653.1"/>
    </source>
</evidence>
<dbReference type="Gene3D" id="2.60.40.10">
    <property type="entry name" value="Immunoglobulins"/>
    <property type="match status" value="1"/>
</dbReference>
<name>A0A672Y631_9TELE</name>
<evidence type="ECO:0000256" key="1">
    <source>
        <dbReference type="ARBA" id="ARBA00022729"/>
    </source>
</evidence>
<protein>
    <recommendedName>
        <fullName evidence="6">Ig-like domain-containing protein</fullName>
    </recommendedName>
</protein>
<keyword evidence="1" id="KW-0732">Signal</keyword>
<dbReference type="InterPro" id="IPR013106">
    <property type="entry name" value="Ig_V-set"/>
</dbReference>
<keyword evidence="2" id="KW-1064">Adaptive immunity</keyword>
<dbReference type="Pfam" id="PF07686">
    <property type="entry name" value="V-set"/>
    <property type="match status" value="1"/>
</dbReference>
<keyword evidence="5" id="KW-1279">T cell receptor</keyword>
<keyword evidence="4" id="KW-0393">Immunoglobulin domain</keyword>
<dbReference type="Proteomes" id="UP000472271">
    <property type="component" value="Chromosome 17"/>
</dbReference>
<dbReference type="InterPro" id="IPR051287">
    <property type="entry name" value="TCR_variable_region"/>
</dbReference>
<evidence type="ECO:0000313" key="8">
    <source>
        <dbReference type="Proteomes" id="UP000472271"/>
    </source>
</evidence>
<dbReference type="InParanoid" id="A0A672Y631"/>
<dbReference type="SMART" id="SM00406">
    <property type="entry name" value="IGv"/>
    <property type="match status" value="1"/>
</dbReference>
<dbReference type="SUPFAM" id="SSF48726">
    <property type="entry name" value="Immunoglobulin"/>
    <property type="match status" value="1"/>
</dbReference>
<dbReference type="InterPro" id="IPR036179">
    <property type="entry name" value="Ig-like_dom_sf"/>
</dbReference>
<dbReference type="GO" id="GO:0042101">
    <property type="term" value="C:T cell receptor complex"/>
    <property type="evidence" value="ECO:0007669"/>
    <property type="project" value="UniProtKB-KW"/>
</dbReference>